<sequence>TVLVLALMLPSVIAEDSAGSSMTEKLSKNPTNGNQTAVVFKVLPCPETEYLEMFKLKPGEANMEKDRELLTFYQERIKNALTKGLVTAAFAISDYLAAVANVSDRHVKAAVSAHIATSLVDSPCPRWNLDFEKTVEYVMCDCSHITMRDWKTLIDKTNNTRHDHTVTLFKLALRDLHRCNSVFAWSLLALLYVQHGYEAGMDAFWNNYNRFPLHADARVFWVTHANEPKEVLFGLIMESIRETLHPGEAEIQFHKMDLIVTSLNNMINYEGGWLDRLKAAMASQEELVAAMKRGRHLPPKDPIEGEHVVAGFLIASSSLMVVIAIG</sequence>
<dbReference type="EMBL" id="BTRK01000006">
    <property type="protein sequence ID" value="GMR57941.1"/>
    <property type="molecule type" value="Genomic_DNA"/>
</dbReference>
<protein>
    <submittedName>
        <fullName evidence="1">Uncharacterized protein</fullName>
    </submittedName>
</protein>
<dbReference type="AlphaFoldDB" id="A0AAN5D7R5"/>
<dbReference type="Proteomes" id="UP001328107">
    <property type="component" value="Unassembled WGS sequence"/>
</dbReference>
<feature type="non-terminal residue" evidence="1">
    <location>
        <position position="1"/>
    </location>
</feature>
<comment type="caution">
    <text evidence="1">The sequence shown here is derived from an EMBL/GenBank/DDBJ whole genome shotgun (WGS) entry which is preliminary data.</text>
</comment>
<feature type="non-terminal residue" evidence="1">
    <location>
        <position position="326"/>
    </location>
</feature>
<accession>A0AAN5D7R5</accession>
<proteinExistence type="predicted"/>
<gene>
    <name evidence="1" type="ORF">PMAYCL1PPCAC_28136</name>
</gene>
<keyword evidence="2" id="KW-1185">Reference proteome</keyword>
<organism evidence="1 2">
    <name type="scientific">Pristionchus mayeri</name>
    <dbReference type="NCBI Taxonomy" id="1317129"/>
    <lineage>
        <taxon>Eukaryota</taxon>
        <taxon>Metazoa</taxon>
        <taxon>Ecdysozoa</taxon>
        <taxon>Nematoda</taxon>
        <taxon>Chromadorea</taxon>
        <taxon>Rhabditida</taxon>
        <taxon>Rhabditina</taxon>
        <taxon>Diplogasteromorpha</taxon>
        <taxon>Diplogasteroidea</taxon>
        <taxon>Neodiplogasteridae</taxon>
        <taxon>Pristionchus</taxon>
    </lineage>
</organism>
<name>A0AAN5D7R5_9BILA</name>
<evidence type="ECO:0000313" key="2">
    <source>
        <dbReference type="Proteomes" id="UP001328107"/>
    </source>
</evidence>
<reference evidence="2" key="1">
    <citation type="submission" date="2022-10" db="EMBL/GenBank/DDBJ databases">
        <title>Genome assembly of Pristionchus species.</title>
        <authorList>
            <person name="Yoshida K."/>
            <person name="Sommer R.J."/>
        </authorList>
    </citation>
    <scope>NUCLEOTIDE SEQUENCE [LARGE SCALE GENOMIC DNA]</scope>
    <source>
        <strain evidence="2">RS5460</strain>
    </source>
</reference>
<evidence type="ECO:0000313" key="1">
    <source>
        <dbReference type="EMBL" id="GMR57941.1"/>
    </source>
</evidence>